<evidence type="ECO:0000256" key="2">
    <source>
        <dbReference type="SAM" id="SignalP"/>
    </source>
</evidence>
<proteinExistence type="predicted"/>
<dbReference type="Pfam" id="PF13374">
    <property type="entry name" value="TPR_10"/>
    <property type="match status" value="1"/>
</dbReference>
<dbReference type="EMBL" id="JF429408">
    <property type="protein sequence ID" value="AEQ20375.1"/>
    <property type="molecule type" value="Genomic_DNA"/>
</dbReference>
<dbReference type="InterPro" id="IPR019734">
    <property type="entry name" value="TPR_rpt"/>
</dbReference>
<feature type="signal peptide" evidence="2">
    <location>
        <begin position="1"/>
        <end position="19"/>
    </location>
</feature>
<dbReference type="Gene3D" id="1.25.40.10">
    <property type="entry name" value="Tetratricopeptide repeat domain"/>
    <property type="match status" value="1"/>
</dbReference>
<name>G4WVC2_9BACT</name>
<reference evidence="3" key="1">
    <citation type="journal article" date="2011" name="J. Bacteriol.">
        <title>Long-chain N-acyl amino acid synthases are linked to the putative PEP-CTERM/exosortase protein-sorting system in Gram-negative bacteria.</title>
        <authorList>
            <person name="Craig J.W."/>
            <person name="Cherry M.A."/>
            <person name="Brady S.F."/>
        </authorList>
    </citation>
    <scope>NUCLEOTIDE SEQUENCE</scope>
</reference>
<organism evidence="3">
    <name type="scientific">uncultured bacterium CSL11</name>
    <dbReference type="NCBI Taxonomy" id="1091566"/>
    <lineage>
        <taxon>Bacteria</taxon>
        <taxon>environmental samples</taxon>
    </lineage>
</organism>
<evidence type="ECO:0000256" key="1">
    <source>
        <dbReference type="PROSITE-ProRule" id="PRU00339"/>
    </source>
</evidence>
<feature type="chain" id="PRO_5003470776" description="Tetratricopeptide repeat protein" evidence="2">
    <location>
        <begin position="20"/>
        <end position="317"/>
    </location>
</feature>
<feature type="repeat" description="TPR" evidence="1">
    <location>
        <begin position="180"/>
        <end position="213"/>
    </location>
</feature>
<dbReference type="AlphaFoldDB" id="G4WVC2"/>
<keyword evidence="2" id="KW-0732">Signal</keyword>
<evidence type="ECO:0000313" key="3">
    <source>
        <dbReference type="EMBL" id="AEQ20375.1"/>
    </source>
</evidence>
<dbReference type="SUPFAM" id="SSF48452">
    <property type="entry name" value="TPR-like"/>
    <property type="match status" value="1"/>
</dbReference>
<dbReference type="PROSITE" id="PS50005">
    <property type="entry name" value="TPR"/>
    <property type="match status" value="1"/>
</dbReference>
<accession>G4WVC2</accession>
<sequence>MRALASALFVGTLAMTAHAVAQTSDAFARALDNEWDFGKPAVSEQRFRAELAKWPADSAQAQEVRTQIARALGLQRRFDDAHAMLDGVEAKLPHMPSHLRVRYLLERGRAFNSSGAPQRAVPLFADALTLAERERDEFYAVDAAHMLGIAAPSPERLAWNLKALALAEAATDARARDWRASLYHNIGWTYFDDGDPRKALDFWQKAFALRETMGDANRIRVAKWTVARGYRAIGRLDEAEAIQKALVVEFDALGEPDGYVYEELAEIALARGNPVAARPWAAKAHAALKSDGNLAANEAPRLARLAAVAAGEPPPKP</sequence>
<protein>
    <recommendedName>
        <fullName evidence="4">Tetratricopeptide repeat protein</fullName>
    </recommendedName>
</protein>
<dbReference type="SMART" id="SM00028">
    <property type="entry name" value="TPR"/>
    <property type="match status" value="2"/>
</dbReference>
<evidence type="ECO:0008006" key="4">
    <source>
        <dbReference type="Google" id="ProtNLM"/>
    </source>
</evidence>
<keyword evidence="1" id="KW-0802">TPR repeat</keyword>
<dbReference type="InterPro" id="IPR011990">
    <property type="entry name" value="TPR-like_helical_dom_sf"/>
</dbReference>